<keyword evidence="2" id="KW-1185">Reference proteome</keyword>
<name>A0AA49BP52_9CAUD</name>
<proteinExistence type="predicted"/>
<evidence type="ECO:0000313" key="1">
    <source>
        <dbReference type="EMBL" id="UJQ86699.1"/>
    </source>
</evidence>
<dbReference type="SUPFAM" id="SSF52266">
    <property type="entry name" value="SGNH hydrolase"/>
    <property type="match status" value="1"/>
</dbReference>
<dbReference type="EMBL" id="OL455895">
    <property type="protein sequence ID" value="UJQ86699.1"/>
    <property type="molecule type" value="Genomic_DNA"/>
</dbReference>
<accession>A0AA49BP52</accession>
<dbReference type="InterPro" id="IPR036514">
    <property type="entry name" value="SGNH_hydro_sf"/>
</dbReference>
<dbReference type="Gene3D" id="3.40.50.1110">
    <property type="entry name" value="SGNH hydrolase"/>
    <property type="match status" value="1"/>
</dbReference>
<gene>
    <name evidence="1" type="primary">6</name>
    <name evidence="1" type="ORF">SEA_JALEBI_6</name>
</gene>
<protein>
    <submittedName>
        <fullName evidence="1">Minor tail protein</fullName>
    </submittedName>
</protein>
<organism evidence="1 2">
    <name type="scientific">Gordonia phage Jalebi</name>
    <dbReference type="NCBI Taxonomy" id="2910757"/>
    <lineage>
        <taxon>Viruses</taxon>
        <taxon>Duplodnaviria</taxon>
        <taxon>Heunggongvirae</taxon>
        <taxon>Uroviricota</taxon>
        <taxon>Caudoviricetes</taxon>
        <taxon>Dovevirinae</taxon>
        <taxon>Lambovirus</taxon>
        <taxon>Lambovirus jalebi</taxon>
    </lineage>
</organism>
<dbReference type="Proteomes" id="UP001200551">
    <property type="component" value="Segment"/>
</dbReference>
<evidence type="ECO:0000313" key="2">
    <source>
        <dbReference type="Proteomes" id="UP001200551"/>
    </source>
</evidence>
<sequence length="538" mass="55589">MTQPLNKRLLTEANAAAPRRGRCHLVVGAGQSNATNAGGTLTPVATATDQRICMWTPTGGIVALPVDYHSPVAALARRMVNDLPAGDWILIVNTAVGSTSFTESTQTVDGASVTCSWDTTNTTAAVSMSDRAVTWIDGAEAAATALGATVIPAVLLFSGFEGDTPSLDQATFTTKMLALLAKLRAAIPNGSNCPIVLGSMVPEYIAANGQTYTQDIAKAVAALPNNASLSLASFFYGPTGHAKAGEIIHYSISGQLRRGDLAYDALKRARQNRTSVIPTCPRVTRIVREPGRAIMYWEPDPTRVTSRTVEFSTDGGVTWSAGAVDQTSLQSATFPVWPWQTVKGRIKVANSGSAGATETDYEYSETLPAVEALPSTTPVEVVGASSASIPGTPQYGTLYACYTLPASGGGVAASARNAANTLKISLGVTQTSTDLAQLINSAGTATASFANPKAVAGVHVVGIAVNATATAVNAYRDSDAPVSGSVATGTIDIASLATTNSGGAVMHGALFFPSVEHSAAQVARHRQIIASRYNKPAT</sequence>
<reference evidence="1 2" key="1">
    <citation type="submission" date="2021-11" db="EMBL/GenBank/DDBJ databases">
        <authorList>
            <person name="Harms R.C."/>
            <person name="Cheryl M."/>
            <person name="Lamichhane S."/>
            <person name="Nemcova N."/>
            <person name="Ball S.L."/>
            <person name="Garlena R.A."/>
            <person name="Russell D.A."/>
            <person name="Jacobs-Sera D."/>
            <person name="Hatfull G.F."/>
        </authorList>
    </citation>
    <scope>NUCLEOTIDE SEQUENCE [LARGE SCALE GENOMIC DNA]</scope>
</reference>